<evidence type="ECO:0000259" key="5">
    <source>
        <dbReference type="PROSITE" id="PS50011"/>
    </source>
</evidence>
<dbReference type="Pfam" id="PF23744">
    <property type="entry name" value="ARM_LRRK2"/>
    <property type="match status" value="2"/>
</dbReference>
<feature type="repeat" description="ARM" evidence="2">
    <location>
        <begin position="1176"/>
        <end position="1220"/>
    </location>
</feature>
<dbReference type="PANTHER" id="PTHR22895:SF0">
    <property type="entry name" value="ARMADILLO REPEAT-CONTAINING PROTEIN 6"/>
    <property type="match status" value="1"/>
</dbReference>
<dbReference type="GO" id="GO:0004672">
    <property type="term" value="F:protein kinase activity"/>
    <property type="evidence" value="ECO:0007669"/>
    <property type="project" value="InterPro"/>
</dbReference>
<dbReference type="PROSITE" id="PS50011">
    <property type="entry name" value="PROTEIN_KINASE_DOM"/>
    <property type="match status" value="1"/>
</dbReference>
<dbReference type="EMBL" id="BEYU01000171">
    <property type="protein sequence ID" value="GBG33825.1"/>
    <property type="molecule type" value="Genomic_DNA"/>
</dbReference>
<feature type="region of interest" description="Disordered" evidence="4">
    <location>
        <begin position="645"/>
        <end position="693"/>
    </location>
</feature>
<feature type="domain" description="Protein kinase" evidence="5">
    <location>
        <begin position="266"/>
        <end position="546"/>
    </location>
</feature>
<dbReference type="PANTHER" id="PTHR22895">
    <property type="entry name" value="ARMADILLO REPEAT-CONTAINING PROTEIN 6"/>
    <property type="match status" value="1"/>
</dbReference>
<dbReference type="InParanoid" id="A0A2R5GTB4"/>
<dbReference type="InterPro" id="IPR001245">
    <property type="entry name" value="Ser-Thr/Tyr_kinase_cat_dom"/>
</dbReference>
<dbReference type="OrthoDB" id="47935at2759"/>
<evidence type="ECO:0000256" key="3">
    <source>
        <dbReference type="PROSITE-ProRule" id="PRU10141"/>
    </source>
</evidence>
<evidence type="ECO:0000256" key="1">
    <source>
        <dbReference type="ARBA" id="ARBA00022737"/>
    </source>
</evidence>
<dbReference type="InterPro" id="IPR011009">
    <property type="entry name" value="Kinase-like_dom_sf"/>
</dbReference>
<keyword evidence="6" id="KW-0418">Kinase</keyword>
<feature type="repeat" description="ARM" evidence="2">
    <location>
        <begin position="1220"/>
        <end position="1250"/>
    </location>
</feature>
<keyword evidence="7" id="KW-1185">Reference proteome</keyword>
<feature type="region of interest" description="Disordered" evidence="4">
    <location>
        <begin position="52"/>
        <end position="92"/>
    </location>
</feature>
<proteinExistence type="predicted"/>
<dbReference type="InterPro" id="IPR000719">
    <property type="entry name" value="Prot_kinase_dom"/>
</dbReference>
<evidence type="ECO:0000256" key="2">
    <source>
        <dbReference type="PROSITE-ProRule" id="PRU00259"/>
    </source>
</evidence>
<dbReference type="SUPFAM" id="SSF56112">
    <property type="entry name" value="Protein kinase-like (PK-like)"/>
    <property type="match status" value="1"/>
</dbReference>
<dbReference type="GO" id="GO:0005524">
    <property type="term" value="F:ATP binding"/>
    <property type="evidence" value="ECO:0007669"/>
    <property type="project" value="UniProtKB-UniRule"/>
</dbReference>
<feature type="compositionally biased region" description="Acidic residues" evidence="4">
    <location>
        <begin position="670"/>
        <end position="684"/>
    </location>
</feature>
<keyword evidence="3" id="KW-0547">Nucleotide-binding</keyword>
<dbReference type="Gene3D" id="1.25.10.10">
    <property type="entry name" value="Leucine-rich Repeat Variant"/>
    <property type="match status" value="5"/>
</dbReference>
<dbReference type="SUPFAM" id="SSF48371">
    <property type="entry name" value="ARM repeat"/>
    <property type="match status" value="2"/>
</dbReference>
<evidence type="ECO:0000256" key="4">
    <source>
        <dbReference type="SAM" id="MobiDB-lite"/>
    </source>
</evidence>
<evidence type="ECO:0000313" key="6">
    <source>
        <dbReference type="EMBL" id="GBG33825.1"/>
    </source>
</evidence>
<keyword evidence="3" id="KW-0067">ATP-binding</keyword>
<dbReference type="Gene3D" id="3.30.200.20">
    <property type="entry name" value="Phosphorylase Kinase, domain 1"/>
    <property type="match status" value="1"/>
</dbReference>
<dbReference type="PROSITE" id="PS50176">
    <property type="entry name" value="ARM_REPEAT"/>
    <property type="match status" value="3"/>
</dbReference>
<gene>
    <name evidence="6" type="ORF">FCC1311_100482</name>
</gene>
<dbReference type="Proteomes" id="UP000241890">
    <property type="component" value="Unassembled WGS sequence"/>
</dbReference>
<organism evidence="6 7">
    <name type="scientific">Hondaea fermentalgiana</name>
    <dbReference type="NCBI Taxonomy" id="2315210"/>
    <lineage>
        <taxon>Eukaryota</taxon>
        <taxon>Sar</taxon>
        <taxon>Stramenopiles</taxon>
        <taxon>Bigyra</taxon>
        <taxon>Labyrinthulomycetes</taxon>
        <taxon>Thraustochytrida</taxon>
        <taxon>Thraustochytriidae</taxon>
        <taxon>Hondaea</taxon>
    </lineage>
</organism>
<dbReference type="InterPro" id="IPR056597">
    <property type="entry name" value="ARM_LRRK2"/>
</dbReference>
<dbReference type="InterPro" id="IPR016024">
    <property type="entry name" value="ARM-type_fold"/>
</dbReference>
<reference evidence="6 7" key="1">
    <citation type="submission" date="2017-12" db="EMBL/GenBank/DDBJ databases">
        <title>Sequencing, de novo assembly and annotation of complete genome of a new Thraustochytrid species, strain FCC1311.</title>
        <authorList>
            <person name="Sedici K."/>
            <person name="Godart F."/>
            <person name="Aiese Cigliano R."/>
            <person name="Sanseverino W."/>
            <person name="Barakat M."/>
            <person name="Ortet P."/>
            <person name="Marechal E."/>
            <person name="Cagnac O."/>
            <person name="Amato A."/>
        </authorList>
    </citation>
    <scope>NUCLEOTIDE SEQUENCE [LARGE SCALE GENOMIC DNA]</scope>
</reference>
<protein>
    <submittedName>
        <fullName evidence="6">Protein kinase, putative</fullName>
    </submittedName>
</protein>
<dbReference type="Gene3D" id="1.10.510.10">
    <property type="entry name" value="Transferase(Phosphotransferase) domain 1"/>
    <property type="match status" value="1"/>
</dbReference>
<comment type="caution">
    <text evidence="6">The sequence shown here is derived from an EMBL/GenBank/DDBJ whole genome shotgun (WGS) entry which is preliminary data.</text>
</comment>
<dbReference type="InterPro" id="IPR011989">
    <property type="entry name" value="ARM-like"/>
</dbReference>
<sequence>MQNDYTPTSGVELVTLLVDETKTALQGAVTCKRRAKYLLSILEQDIQPTLSRWQQAEKQEQQAQDAALHGTNPMTGNRYPDPDGQGSADGPEGTLLIIEAKMRDVVVILRQRFATPSCLEARALELFRAPLAAKALLEVEQSLKLASSLCLAALFGEDQLLRRHTIKGDRKARPIVDDEADRADARADLVEALKTIQQSGLGSNRGAFMEVSQWIQRDPKVDTTEMIEGLVGTKRQQKASALLAQTLISAQEHTAITLAEERVQLCEPEDILGQGHFAQVLAGVLLPATHHQNEESESVAVKRVRSTRAHNLQLDDREALVRESQLWKDLHHDNIVCLRGACITASGHFQLVLDRCDVSLHDLLYEKMADLRNPDESQDDTDLEETTRLDATDKEVILRGIARGLAFLHSKSIMCGDLQPANVLLNHDLGLVKLANFELVTRGADNASREPSYMAPEVLQAPAEWTTMADMYSFAIVVWELYYREPPYKESGTDDLATRVLHGERPELLEGVALRAWVTNIMERCWAHNPLERLSATEVLEKLEFRGSARQSTRMVRGLLTLFTNARIPRSRPSVTSVSKVRMIQLLLKELSEGPSDPVRTLQSLHDALWREWHAGKTEELRSEACSRGVVIDLKRIFDAHLSGQGPEEVVESKADDEKNYEDESSHDDSSDEDEDDNDEEENEVERSEKTSSIAGDVDENIFTSALWVLRYALSVQGAVALRETAVFSYAMGDRVLELLEAYPESPEMQAAGCSALAVLAFLSPRNADHLVHTLGAGKAVVRALLAHPNDIAVQENACVAVQRLAGTNESRVELNQALEAGIAVLDAMRRHSETETVVVQALGALSNLAVEERNQEILGQELGAGEEIRNAMRFHLAEASVQRSACGALQNLSANDRNQTILGQELNIGVEIVSAMRKHKKNPAVLRLACGAVRNLASNNIRNKEILCQDLNVGDDIVRAMSVFPIDEELQSEGCDALLNLAEDDLRNAQILGQDVHACEEILRAMLEHKENWLIQEKGCDAVLTLAIDDMNKEILGQRLKAGLVIAEAMRMHRDNPIVQENACGALQNLASRNSRNKEILCQKLNVGVQISLAMKAHADHAGVQEYACGALWNLAATNARNKEILCQEVGAGHEVVEAMRAHPKALGVQEQACGVLRTLAGNDRNKVILGQHLHAGADIIHAMRANISSASLQRNACGALQNLALDDENREAFIRDLGATSALLEAIRAHRNNASVQVNALGALRNLAAYSVPGDQEILTADEDVAHEVALVMSMHQDQPRVLELGCGVLRNLATGSERDRATLGKNEEIITEILEAMRSHPEHPGLQQAACAAVYAFACNSAARSKLRSLGAVEDVKTAKARFTGLKGPRQALRKLNAWF</sequence>
<dbReference type="PROSITE" id="PS00107">
    <property type="entry name" value="PROTEIN_KINASE_ATP"/>
    <property type="match status" value="1"/>
</dbReference>
<dbReference type="Pfam" id="PF07714">
    <property type="entry name" value="PK_Tyr_Ser-Thr"/>
    <property type="match status" value="1"/>
</dbReference>
<keyword evidence="6" id="KW-0808">Transferase</keyword>
<feature type="binding site" evidence="3">
    <location>
        <position position="302"/>
    </location>
    <ligand>
        <name>ATP</name>
        <dbReference type="ChEBI" id="CHEBI:30616"/>
    </ligand>
</feature>
<evidence type="ECO:0000313" key="7">
    <source>
        <dbReference type="Proteomes" id="UP000241890"/>
    </source>
</evidence>
<dbReference type="InterPro" id="IPR000225">
    <property type="entry name" value="Armadillo"/>
</dbReference>
<name>A0A2R5GTB4_9STRA</name>
<dbReference type="SMART" id="SM00185">
    <property type="entry name" value="ARM"/>
    <property type="match status" value="9"/>
</dbReference>
<feature type="compositionally biased region" description="Basic and acidic residues" evidence="4">
    <location>
        <begin position="651"/>
        <end position="669"/>
    </location>
</feature>
<accession>A0A2R5GTB4</accession>
<dbReference type="InterPro" id="IPR017441">
    <property type="entry name" value="Protein_kinase_ATP_BS"/>
</dbReference>
<keyword evidence="1" id="KW-0677">Repeat</keyword>
<feature type="repeat" description="ARM" evidence="2">
    <location>
        <begin position="820"/>
        <end position="864"/>
    </location>
</feature>